<feature type="domain" description="G-protein coupled receptors family 1 profile" evidence="9">
    <location>
        <begin position="46"/>
        <end position="315"/>
    </location>
</feature>
<evidence type="ECO:0000256" key="8">
    <source>
        <dbReference type="SAM" id="Phobius"/>
    </source>
</evidence>
<evidence type="ECO:0000256" key="4">
    <source>
        <dbReference type="ARBA" id="ARBA00023040"/>
    </source>
</evidence>
<dbReference type="Gene3D" id="1.20.1070.10">
    <property type="entry name" value="Rhodopsin 7-helix transmembrane proteins"/>
    <property type="match status" value="1"/>
</dbReference>
<protein>
    <recommendedName>
        <fullName evidence="9">G-protein coupled receptors family 1 profile domain-containing protein</fullName>
    </recommendedName>
</protein>
<dbReference type="Proteomes" id="UP000192578">
    <property type="component" value="Unassembled WGS sequence"/>
</dbReference>
<proteinExistence type="predicted"/>
<evidence type="ECO:0000259" key="9">
    <source>
        <dbReference type="PROSITE" id="PS50262"/>
    </source>
</evidence>
<keyword evidence="4" id="KW-0297">G-protein coupled receptor</keyword>
<dbReference type="PROSITE" id="PS50262">
    <property type="entry name" value="G_PROTEIN_RECEP_F1_2"/>
    <property type="match status" value="1"/>
</dbReference>
<feature type="transmembrane region" description="Helical" evidence="8">
    <location>
        <begin position="292"/>
        <end position="318"/>
    </location>
</feature>
<reference evidence="11" key="1">
    <citation type="submission" date="2017-01" db="EMBL/GenBank/DDBJ databases">
        <title>Comparative genomics of anhydrobiosis in the tardigrade Hypsibius dujardini.</title>
        <authorList>
            <person name="Yoshida Y."/>
            <person name="Koutsovoulos G."/>
            <person name="Laetsch D."/>
            <person name="Stevens L."/>
            <person name="Kumar S."/>
            <person name="Horikawa D."/>
            <person name="Ishino K."/>
            <person name="Komine S."/>
            <person name="Tomita M."/>
            <person name="Blaxter M."/>
            <person name="Arakawa K."/>
        </authorList>
    </citation>
    <scope>NUCLEOTIDE SEQUENCE [LARGE SCALE GENOMIC DNA]</scope>
    <source>
        <strain evidence="11">Z151</strain>
    </source>
</reference>
<evidence type="ECO:0000256" key="1">
    <source>
        <dbReference type="ARBA" id="ARBA00004141"/>
    </source>
</evidence>
<feature type="transmembrane region" description="Helical" evidence="8">
    <location>
        <begin position="32"/>
        <end position="54"/>
    </location>
</feature>
<name>A0A9X6NBW6_HYPEX</name>
<dbReference type="SUPFAM" id="SSF81321">
    <property type="entry name" value="Family A G protein-coupled receptor-like"/>
    <property type="match status" value="1"/>
</dbReference>
<comment type="caution">
    <text evidence="10">The sequence shown here is derived from an EMBL/GenBank/DDBJ whole genome shotgun (WGS) entry which is preliminary data.</text>
</comment>
<dbReference type="GO" id="GO:0016020">
    <property type="term" value="C:membrane"/>
    <property type="evidence" value="ECO:0007669"/>
    <property type="project" value="UniProtKB-SubCell"/>
</dbReference>
<evidence type="ECO:0000256" key="2">
    <source>
        <dbReference type="ARBA" id="ARBA00022692"/>
    </source>
</evidence>
<dbReference type="GO" id="GO:0004930">
    <property type="term" value="F:G protein-coupled receptor activity"/>
    <property type="evidence" value="ECO:0007669"/>
    <property type="project" value="UniProtKB-KW"/>
</dbReference>
<evidence type="ECO:0000313" key="11">
    <source>
        <dbReference type="Proteomes" id="UP000192578"/>
    </source>
</evidence>
<sequence>MANKSFNTSDPFSCNWPTEKNFLSTLDHFPELWATIIFRPILIGLGTIGSLLIFTVQMREIKKTSTTVYLTIMSLSSIIIMWSNFPSYVLTVWSGSMDSEVAWQTRPDWHKIRGLTEWLESTAIWITDCTLVIFSVERLLCTMKPLRFLNMFTVKRALLFELGIATLSGLVNSITLVLYYSEGLKTLIVIWYEATLKLDCARIVCTWLILMVTNITLVRLISTLAEARQSLVANRGNGSPSSSGGLETGASTILLLCSALIYSAAQFPWMIYQVLTQLELPPVCWIQLSKRTTVLCFIFAALLSLFGYAVDFYVYYIFSASFRRQMNSLCARSARHARGHAVHSAITHTTTAI</sequence>
<feature type="transmembrane region" description="Helical" evidence="8">
    <location>
        <begin position="253"/>
        <end position="272"/>
    </location>
</feature>
<dbReference type="OrthoDB" id="10011262at2759"/>
<dbReference type="PANTHER" id="PTHR24243:SF208">
    <property type="entry name" value="PYROKININ-1 RECEPTOR"/>
    <property type="match status" value="1"/>
</dbReference>
<feature type="transmembrane region" description="Helical" evidence="8">
    <location>
        <begin position="66"/>
        <end position="85"/>
    </location>
</feature>
<organism evidence="10 11">
    <name type="scientific">Hypsibius exemplaris</name>
    <name type="common">Freshwater tardigrade</name>
    <dbReference type="NCBI Taxonomy" id="2072580"/>
    <lineage>
        <taxon>Eukaryota</taxon>
        <taxon>Metazoa</taxon>
        <taxon>Ecdysozoa</taxon>
        <taxon>Tardigrada</taxon>
        <taxon>Eutardigrada</taxon>
        <taxon>Parachela</taxon>
        <taxon>Hypsibioidea</taxon>
        <taxon>Hypsibiidae</taxon>
        <taxon>Hypsibius</taxon>
    </lineage>
</organism>
<gene>
    <name evidence="10" type="ORF">BV898_15778</name>
</gene>
<dbReference type="InterPro" id="IPR017452">
    <property type="entry name" value="GPCR_Rhodpsn_7TM"/>
</dbReference>
<comment type="subcellular location">
    <subcellularLocation>
        <location evidence="1">Membrane</location>
        <topology evidence="1">Multi-pass membrane protein</topology>
    </subcellularLocation>
</comment>
<keyword evidence="3 8" id="KW-1133">Transmembrane helix</keyword>
<accession>A0A9X6NBW6</accession>
<evidence type="ECO:0000256" key="5">
    <source>
        <dbReference type="ARBA" id="ARBA00023136"/>
    </source>
</evidence>
<dbReference type="AlphaFoldDB" id="A0A9X6NBW6"/>
<evidence type="ECO:0000256" key="7">
    <source>
        <dbReference type="ARBA" id="ARBA00023224"/>
    </source>
</evidence>
<feature type="transmembrane region" description="Helical" evidence="8">
    <location>
        <begin position="201"/>
        <end position="221"/>
    </location>
</feature>
<evidence type="ECO:0000256" key="6">
    <source>
        <dbReference type="ARBA" id="ARBA00023170"/>
    </source>
</evidence>
<keyword evidence="2 8" id="KW-0812">Transmembrane</keyword>
<keyword evidence="11" id="KW-1185">Reference proteome</keyword>
<keyword evidence="5 8" id="KW-0472">Membrane</keyword>
<evidence type="ECO:0000256" key="3">
    <source>
        <dbReference type="ARBA" id="ARBA00022989"/>
    </source>
</evidence>
<dbReference type="PANTHER" id="PTHR24243">
    <property type="entry name" value="G-PROTEIN COUPLED RECEPTOR"/>
    <property type="match status" value="1"/>
</dbReference>
<keyword evidence="7" id="KW-0807">Transducer</keyword>
<evidence type="ECO:0000313" key="10">
    <source>
        <dbReference type="EMBL" id="OWA51287.1"/>
    </source>
</evidence>
<feature type="transmembrane region" description="Helical" evidence="8">
    <location>
        <begin position="157"/>
        <end position="181"/>
    </location>
</feature>
<keyword evidence="6" id="KW-0675">Receptor</keyword>
<dbReference type="EMBL" id="MTYJ01000220">
    <property type="protein sequence ID" value="OWA51287.1"/>
    <property type="molecule type" value="Genomic_DNA"/>
</dbReference>